<dbReference type="RefSeq" id="WP_111629855.1">
    <property type="nucleotide sequence ID" value="NZ_QLMC01000004.1"/>
</dbReference>
<dbReference type="SUPFAM" id="SSF53756">
    <property type="entry name" value="UDP-Glycosyltransferase/glycogen phosphorylase"/>
    <property type="match status" value="1"/>
</dbReference>
<dbReference type="InterPro" id="IPR050194">
    <property type="entry name" value="Glycosyltransferase_grp1"/>
</dbReference>
<dbReference type="OrthoDB" id="596635at2"/>
<dbReference type="AlphaFoldDB" id="A0A327WVL1"/>
<gene>
    <name evidence="2" type="ORF">LX87_03837</name>
</gene>
<organism evidence="2 3">
    <name type="scientific">Larkinella arboricola</name>
    <dbReference type="NCBI Taxonomy" id="643671"/>
    <lineage>
        <taxon>Bacteria</taxon>
        <taxon>Pseudomonadati</taxon>
        <taxon>Bacteroidota</taxon>
        <taxon>Cytophagia</taxon>
        <taxon>Cytophagales</taxon>
        <taxon>Spirosomataceae</taxon>
        <taxon>Larkinella</taxon>
    </lineage>
</organism>
<protein>
    <submittedName>
        <fullName evidence="2">Glycosyltransferase involved in cell wall biosynthesis</fullName>
    </submittedName>
</protein>
<dbReference type="Pfam" id="PF00534">
    <property type="entry name" value="Glycos_transf_1"/>
    <property type="match status" value="1"/>
</dbReference>
<dbReference type="Gene3D" id="3.40.50.2000">
    <property type="entry name" value="Glycogen Phosphorylase B"/>
    <property type="match status" value="2"/>
</dbReference>
<dbReference type="PANTHER" id="PTHR45947">
    <property type="entry name" value="SULFOQUINOVOSYL TRANSFERASE SQD2"/>
    <property type="match status" value="1"/>
</dbReference>
<evidence type="ECO:0000259" key="1">
    <source>
        <dbReference type="Pfam" id="PF00534"/>
    </source>
</evidence>
<evidence type="ECO:0000313" key="3">
    <source>
        <dbReference type="Proteomes" id="UP000248790"/>
    </source>
</evidence>
<name>A0A327WVL1_LARAB</name>
<keyword evidence="2" id="KW-0808">Transferase</keyword>
<evidence type="ECO:0000313" key="2">
    <source>
        <dbReference type="EMBL" id="RAJ96087.1"/>
    </source>
</evidence>
<dbReference type="InterPro" id="IPR001296">
    <property type="entry name" value="Glyco_trans_1"/>
</dbReference>
<reference evidence="2 3" key="1">
    <citation type="submission" date="2018-06" db="EMBL/GenBank/DDBJ databases">
        <title>Genomic Encyclopedia of Archaeal and Bacterial Type Strains, Phase II (KMG-II): from individual species to whole genera.</title>
        <authorList>
            <person name="Goeker M."/>
        </authorList>
    </citation>
    <scope>NUCLEOTIDE SEQUENCE [LARGE SCALE GENOMIC DNA]</scope>
    <source>
        <strain evidence="2 3">DSM 21851</strain>
    </source>
</reference>
<dbReference type="EMBL" id="QLMC01000004">
    <property type="protein sequence ID" value="RAJ96087.1"/>
    <property type="molecule type" value="Genomic_DNA"/>
</dbReference>
<dbReference type="Proteomes" id="UP000248790">
    <property type="component" value="Unassembled WGS sequence"/>
</dbReference>
<dbReference type="GO" id="GO:0016758">
    <property type="term" value="F:hexosyltransferase activity"/>
    <property type="evidence" value="ECO:0007669"/>
    <property type="project" value="TreeGrafter"/>
</dbReference>
<proteinExistence type="predicted"/>
<dbReference type="CDD" id="cd03801">
    <property type="entry name" value="GT4_PimA-like"/>
    <property type="match status" value="1"/>
</dbReference>
<feature type="domain" description="Glycosyl transferase family 1" evidence="1">
    <location>
        <begin position="177"/>
        <end position="344"/>
    </location>
</feature>
<accession>A0A327WVL1</accession>
<sequence>MRIAIFQGAFFPVPPMLGGAVEKRWFALAKEFARRGHEVVHISRSMKEYPDSEVIDGVQHLRIKGYDTPKSGIVLKALDLLYTLRGRKLFSTNYDVVVSNTFWAPLVLPKQTRKVCMVDVARMPKGQLKLYKDVARLRTNSSPVAVAARNELPEMQHKKVVMIPNPLPFTPAREVDLTQKKPIILYTGRVHPEKGLDLLVEAYSKTNQAFKLQIVGAWKVTGGGGGDEYVESLRQKANGAEIEFVGPVYNTEALNKYYEDASIFVYPSVAEQGETFGLAPLEAMAWGCAPIVSNLSCFQDFIKGNQNGLIFDHRADNAVDQLAAHIMNLQGNRSLRETLATNAIAVRESHSTRHIADQFLQEFEQMLKTND</sequence>
<comment type="caution">
    <text evidence="2">The sequence shown here is derived from an EMBL/GenBank/DDBJ whole genome shotgun (WGS) entry which is preliminary data.</text>
</comment>
<dbReference type="PANTHER" id="PTHR45947:SF3">
    <property type="entry name" value="SULFOQUINOVOSYL TRANSFERASE SQD2"/>
    <property type="match status" value="1"/>
</dbReference>
<keyword evidence="3" id="KW-1185">Reference proteome</keyword>